<dbReference type="InterPro" id="IPR000014">
    <property type="entry name" value="PAS"/>
</dbReference>
<sequence>MFPFLFCLRDQHDAPLVILAAIVCLLTAAATVRLCRQAAWTDTGSRSLWLTMAGLTAGLGIWATHFIAMLGYDPGIVMGYHVQQTVVSLLVVLAGATAGLFIATRAPHWLGALLAASVMGGGVTAMHYLGMAALEMPALIRWKADYVVASAVFAIVPLVWALPLALRGRSLAKGAAAAGLITAAVVLLHFTGMTAITLIPSRSDFSPLSMMSPRAISLWIFLAVSCTIALTAAAAITSRRTGIKLRRQERENQLRVQGMKAQLDLALENMHQGLCLYDGDGRLLLWNQRFLDLYGLGRDALQCGMTVGQVIRTGIANHLPVAEVEQRAAEIERNLAQALSASGDAPAISEYPGVVVSVRSRALPDGGWVSTFDDITQQRRSEERIRHLALHDGLTGLPNRRRFNDVVDRDLDVAARAGSRLGLVVVDLDNFKDINDSRGHSAGDEALKMVAAALKDAVRENEHVARLGGDEFAAAILYREDYELADFVTRLSTGLAAINAGNAHDLSVHASLGIATYPADSQDREQLCNHADLAMYRAKGTVGERICYYEKGMDEQARERRQLAADLRGAAARGEMTILYQPQRSLRDDRVNGYEALLRWTHPKRGLVPPDIFIPVAEETGEILALGEWVLRQACEEAARWDDGLTVAINLSAVQLSQASLPESVAQTLLETGLAPRRLELEITETAIIADKPRALHILRKLKAMGIAIAIDDFGTGYSSLDTLNSFPFDKIKIDKSFVIGSEERPQARAIIRAVLALGHSLGVPVLAEGVENSGHVDLLVAEGCDQVQGYLFGRPGHAPSLLSREQARLATG</sequence>
<evidence type="ECO:0000259" key="2">
    <source>
        <dbReference type="PROSITE" id="PS50112"/>
    </source>
</evidence>
<name>A0A0J9FPI0_SPHYA</name>
<dbReference type="PANTHER" id="PTHR44757:SF2">
    <property type="entry name" value="BIOFILM ARCHITECTURE MAINTENANCE PROTEIN MBAA"/>
    <property type="match status" value="1"/>
</dbReference>
<dbReference type="AlphaFoldDB" id="A0A0J9FPI0"/>
<dbReference type="SMART" id="SM00091">
    <property type="entry name" value="PAS"/>
    <property type="match status" value="1"/>
</dbReference>
<dbReference type="Gene3D" id="3.30.70.270">
    <property type="match status" value="1"/>
</dbReference>
<dbReference type="PROSITE" id="PS50924">
    <property type="entry name" value="MHYT"/>
    <property type="match status" value="1"/>
</dbReference>
<organism evidence="6 7">
    <name type="scientific">Sphingobium yanoikuyae</name>
    <name type="common">Sphingomonas yanoikuyae</name>
    <dbReference type="NCBI Taxonomy" id="13690"/>
    <lineage>
        <taxon>Bacteria</taxon>
        <taxon>Pseudomonadati</taxon>
        <taxon>Pseudomonadota</taxon>
        <taxon>Alphaproteobacteria</taxon>
        <taxon>Sphingomonadales</taxon>
        <taxon>Sphingomonadaceae</taxon>
        <taxon>Sphingobium</taxon>
    </lineage>
</organism>
<dbReference type="InterPro" id="IPR052155">
    <property type="entry name" value="Biofilm_reg_signaling"/>
</dbReference>
<dbReference type="InterPro" id="IPR029787">
    <property type="entry name" value="Nucleotide_cyclase"/>
</dbReference>
<dbReference type="CDD" id="cd01948">
    <property type="entry name" value="EAL"/>
    <property type="match status" value="1"/>
</dbReference>
<dbReference type="InterPro" id="IPR005330">
    <property type="entry name" value="MHYT_dom"/>
</dbReference>
<keyword evidence="1" id="KW-1133">Transmembrane helix</keyword>
<dbReference type="InterPro" id="IPR000160">
    <property type="entry name" value="GGDEF_dom"/>
</dbReference>
<dbReference type="Pfam" id="PF03707">
    <property type="entry name" value="MHYT"/>
    <property type="match status" value="2"/>
</dbReference>
<evidence type="ECO:0000256" key="1">
    <source>
        <dbReference type="PROSITE-ProRule" id="PRU00244"/>
    </source>
</evidence>
<dbReference type="SUPFAM" id="SSF55785">
    <property type="entry name" value="PYP-like sensor domain (PAS domain)"/>
    <property type="match status" value="1"/>
</dbReference>
<dbReference type="NCBIfam" id="TIGR00254">
    <property type="entry name" value="GGDEF"/>
    <property type="match status" value="1"/>
</dbReference>
<feature type="domain" description="MHYT" evidence="5">
    <location>
        <begin position="12"/>
        <end position="199"/>
    </location>
</feature>
<dbReference type="Proteomes" id="UP000037029">
    <property type="component" value="Plasmid pses220"/>
</dbReference>
<dbReference type="Pfam" id="PF00563">
    <property type="entry name" value="EAL"/>
    <property type="match status" value="1"/>
</dbReference>
<dbReference type="Pfam" id="PF00990">
    <property type="entry name" value="GGDEF"/>
    <property type="match status" value="1"/>
</dbReference>
<reference evidence="6 7" key="1">
    <citation type="submission" date="2017-04" db="EMBL/GenBank/DDBJ databases">
        <title>Characterization, genome and methylation analysis of a phthalic acid esters degrading strain Sphingobium yanoikuyae SHJ.</title>
        <authorList>
            <person name="Feng L."/>
        </authorList>
    </citation>
    <scope>NUCLEOTIDE SEQUENCE [LARGE SCALE GENOMIC DNA]</scope>
    <source>
        <strain evidence="6 7">SHJ</strain>
        <plasmid evidence="7">Plasmid pses220</plasmid>
    </source>
</reference>
<dbReference type="PROSITE" id="PS50883">
    <property type="entry name" value="EAL"/>
    <property type="match status" value="1"/>
</dbReference>
<protein>
    <submittedName>
        <fullName evidence="6">Bifunctional diguanylate cyclase/phosphodiesterase</fullName>
    </submittedName>
</protein>
<feature type="transmembrane region" description="Helical" evidence="1">
    <location>
        <begin position="110"/>
        <end position="134"/>
    </location>
</feature>
<evidence type="ECO:0000313" key="6">
    <source>
        <dbReference type="EMBL" id="ATP21759.1"/>
    </source>
</evidence>
<keyword evidence="6" id="KW-0614">Plasmid</keyword>
<keyword evidence="1" id="KW-0812">Transmembrane</keyword>
<dbReference type="Pfam" id="PF12860">
    <property type="entry name" value="PAS_7"/>
    <property type="match status" value="1"/>
</dbReference>
<dbReference type="InterPro" id="IPR035965">
    <property type="entry name" value="PAS-like_dom_sf"/>
</dbReference>
<dbReference type="CDD" id="cd00130">
    <property type="entry name" value="PAS"/>
    <property type="match status" value="1"/>
</dbReference>
<evidence type="ECO:0000313" key="7">
    <source>
        <dbReference type="Proteomes" id="UP000037029"/>
    </source>
</evidence>
<feature type="domain" description="GGDEF" evidence="4">
    <location>
        <begin position="419"/>
        <end position="551"/>
    </location>
</feature>
<dbReference type="Gene3D" id="3.30.450.20">
    <property type="entry name" value="PAS domain"/>
    <property type="match status" value="1"/>
</dbReference>
<feature type="transmembrane region" description="Helical" evidence="1">
    <location>
        <begin position="146"/>
        <end position="166"/>
    </location>
</feature>
<dbReference type="SUPFAM" id="SSF141868">
    <property type="entry name" value="EAL domain-like"/>
    <property type="match status" value="1"/>
</dbReference>
<dbReference type="SMART" id="SM00052">
    <property type="entry name" value="EAL"/>
    <property type="match status" value="1"/>
</dbReference>
<dbReference type="Gene3D" id="3.20.20.450">
    <property type="entry name" value="EAL domain"/>
    <property type="match status" value="1"/>
</dbReference>
<proteinExistence type="predicted"/>
<feature type="transmembrane region" description="Helical" evidence="1">
    <location>
        <begin position="47"/>
        <end position="72"/>
    </location>
</feature>
<evidence type="ECO:0000259" key="4">
    <source>
        <dbReference type="PROSITE" id="PS50887"/>
    </source>
</evidence>
<dbReference type="GO" id="GO:0016020">
    <property type="term" value="C:membrane"/>
    <property type="evidence" value="ECO:0007669"/>
    <property type="project" value="UniProtKB-UniRule"/>
</dbReference>
<feature type="transmembrane region" description="Helical" evidence="1">
    <location>
        <begin position="84"/>
        <end position="103"/>
    </location>
</feature>
<keyword evidence="1" id="KW-0472">Membrane</keyword>
<dbReference type="SUPFAM" id="SSF55073">
    <property type="entry name" value="Nucleotide cyclase"/>
    <property type="match status" value="1"/>
</dbReference>
<gene>
    <name evidence="6" type="ORF">BV87_25145</name>
</gene>
<dbReference type="PROSITE" id="PS50887">
    <property type="entry name" value="GGDEF"/>
    <property type="match status" value="1"/>
</dbReference>
<evidence type="ECO:0000259" key="3">
    <source>
        <dbReference type="PROSITE" id="PS50883"/>
    </source>
</evidence>
<dbReference type="EMBL" id="CP020926">
    <property type="protein sequence ID" value="ATP21759.1"/>
    <property type="molecule type" value="Genomic_DNA"/>
</dbReference>
<dbReference type="InterPro" id="IPR043128">
    <property type="entry name" value="Rev_trsase/Diguanyl_cyclase"/>
</dbReference>
<dbReference type="SMART" id="SM00267">
    <property type="entry name" value="GGDEF"/>
    <property type="match status" value="1"/>
</dbReference>
<evidence type="ECO:0000259" key="5">
    <source>
        <dbReference type="PROSITE" id="PS50924"/>
    </source>
</evidence>
<feature type="transmembrane region" description="Helical" evidence="1">
    <location>
        <begin position="219"/>
        <end position="237"/>
    </location>
</feature>
<dbReference type="PANTHER" id="PTHR44757">
    <property type="entry name" value="DIGUANYLATE CYCLASE DGCP"/>
    <property type="match status" value="1"/>
</dbReference>
<geneLocation type="plasmid" evidence="7">
    <name>pses220</name>
</geneLocation>
<accession>A0A0J9FPI0</accession>
<dbReference type="InterPro" id="IPR001633">
    <property type="entry name" value="EAL_dom"/>
</dbReference>
<feature type="transmembrane region" description="Helical" evidence="1">
    <location>
        <begin position="16"/>
        <end position="35"/>
    </location>
</feature>
<dbReference type="PROSITE" id="PS50112">
    <property type="entry name" value="PAS"/>
    <property type="match status" value="1"/>
</dbReference>
<feature type="transmembrane region" description="Helical" evidence="1">
    <location>
        <begin position="178"/>
        <end position="199"/>
    </location>
</feature>
<dbReference type="CDD" id="cd01949">
    <property type="entry name" value="GGDEF"/>
    <property type="match status" value="1"/>
</dbReference>
<feature type="domain" description="EAL" evidence="3">
    <location>
        <begin position="560"/>
        <end position="810"/>
    </location>
</feature>
<dbReference type="InterPro" id="IPR035919">
    <property type="entry name" value="EAL_sf"/>
</dbReference>
<feature type="domain" description="PAS" evidence="2">
    <location>
        <begin position="259"/>
        <end position="301"/>
    </location>
</feature>